<dbReference type="InterPro" id="IPR003959">
    <property type="entry name" value="ATPase_AAA_core"/>
</dbReference>
<dbReference type="Pfam" id="PF13304">
    <property type="entry name" value="AAA_21"/>
    <property type="match status" value="1"/>
</dbReference>
<name>A0ABW2SQU0_9ACTO</name>
<sequence>MAEARITAVHLTAFKSFVNEVLPLSDLTILTGLNSSGKSNALDGLDVLSRLATGGDLADVLDGRGQYGPGEVRGGSAGCPPHGTDTFELGCTVELGDEVFEYSVTVRVAPDLRIEREQLQGPARAEKSKKIRRRDLITATGEENAPGLDVRIHNGRRGVNPATFVRDNRSVLAQAPILVRTSSIAGREVLHGVDVVQSALQAVFEFDPVPIAMRDYVRRSDAALKRDGSNLSAAILNLQHTQPARAQKVVEAISTIAANQVTGVQFETTTRDEVMLSLTEHDGSRTSAREMSDGLLRFAAVATALQSTAQDLDVDADDDAVPLTPDSEPVTGKVRVVLEEIENGLHPSQARVALRMIEDAVTSSGLQVTVTTHSPALLNALTGELNDKVVVCYRDEEGHSRLSPLVELSGYAQAMAHGEIGDLVTRSELVAPTPERSVDLDAFLSAIGG</sequence>
<evidence type="ECO:0000313" key="3">
    <source>
        <dbReference type="Proteomes" id="UP001596527"/>
    </source>
</evidence>
<dbReference type="Gene3D" id="3.40.50.300">
    <property type="entry name" value="P-loop containing nucleotide triphosphate hydrolases"/>
    <property type="match status" value="2"/>
</dbReference>
<keyword evidence="3" id="KW-1185">Reference proteome</keyword>
<organism evidence="2 3">
    <name type="scientific">Schaalia naturae</name>
    <dbReference type="NCBI Taxonomy" id="635203"/>
    <lineage>
        <taxon>Bacteria</taxon>
        <taxon>Bacillati</taxon>
        <taxon>Actinomycetota</taxon>
        <taxon>Actinomycetes</taxon>
        <taxon>Actinomycetales</taxon>
        <taxon>Actinomycetaceae</taxon>
        <taxon>Schaalia</taxon>
    </lineage>
</organism>
<dbReference type="SUPFAM" id="SSF52540">
    <property type="entry name" value="P-loop containing nucleoside triphosphate hydrolases"/>
    <property type="match status" value="1"/>
</dbReference>
<dbReference type="InterPro" id="IPR027417">
    <property type="entry name" value="P-loop_NTPase"/>
</dbReference>
<comment type="caution">
    <text evidence="2">The sequence shown here is derived from an EMBL/GenBank/DDBJ whole genome shotgun (WGS) entry which is preliminary data.</text>
</comment>
<protein>
    <submittedName>
        <fullName evidence="2">AAA family ATPase</fullName>
    </submittedName>
</protein>
<dbReference type="PANTHER" id="PTHR43581:SF4">
    <property type="entry name" value="ATP_GTP PHOSPHATASE"/>
    <property type="match status" value="1"/>
</dbReference>
<accession>A0ABW2SQU0</accession>
<reference evidence="3" key="1">
    <citation type="journal article" date="2019" name="Int. J. Syst. Evol. Microbiol.">
        <title>The Global Catalogue of Microorganisms (GCM) 10K type strain sequencing project: providing services to taxonomists for standard genome sequencing and annotation.</title>
        <authorList>
            <consortium name="The Broad Institute Genomics Platform"/>
            <consortium name="The Broad Institute Genome Sequencing Center for Infectious Disease"/>
            <person name="Wu L."/>
            <person name="Ma J."/>
        </authorList>
    </citation>
    <scope>NUCLEOTIDE SEQUENCE [LARGE SCALE GENOMIC DNA]</scope>
    <source>
        <strain evidence="3">CCUG 56698</strain>
    </source>
</reference>
<gene>
    <name evidence="2" type="ORF">ACFQWG_11005</name>
</gene>
<evidence type="ECO:0000313" key="2">
    <source>
        <dbReference type="EMBL" id="MFC7581723.1"/>
    </source>
</evidence>
<dbReference type="EMBL" id="JBHTEF010000001">
    <property type="protein sequence ID" value="MFC7581723.1"/>
    <property type="molecule type" value="Genomic_DNA"/>
</dbReference>
<dbReference type="RefSeq" id="WP_380975265.1">
    <property type="nucleotide sequence ID" value="NZ_JBHTEF010000001.1"/>
</dbReference>
<proteinExistence type="predicted"/>
<dbReference type="InterPro" id="IPR014555">
    <property type="entry name" value="RecF-like"/>
</dbReference>
<evidence type="ECO:0000259" key="1">
    <source>
        <dbReference type="Pfam" id="PF13304"/>
    </source>
</evidence>
<dbReference type="PANTHER" id="PTHR43581">
    <property type="entry name" value="ATP/GTP PHOSPHATASE"/>
    <property type="match status" value="1"/>
</dbReference>
<dbReference type="Proteomes" id="UP001596527">
    <property type="component" value="Unassembled WGS sequence"/>
</dbReference>
<dbReference type="InterPro" id="IPR051396">
    <property type="entry name" value="Bact_Antivir_Def_Nuclease"/>
</dbReference>
<feature type="domain" description="ATPase AAA-type core" evidence="1">
    <location>
        <begin position="27"/>
        <end position="379"/>
    </location>
</feature>
<dbReference type="PIRSF" id="PIRSF029347">
    <property type="entry name" value="RecF"/>
    <property type="match status" value="1"/>
</dbReference>